<feature type="transmembrane region" description="Helical" evidence="1">
    <location>
        <begin position="111"/>
        <end position="129"/>
    </location>
</feature>
<keyword evidence="1" id="KW-0812">Transmembrane</keyword>
<proteinExistence type="predicted"/>
<sequence>MSDERLGDPERSGRALAAGRTILVLRRIVPVLVASLLLSTPVVTATLVGDLTGDAARHLAAEGEPLDYAVEPVSLGVTGDRLVAVLAGVLVIVSLVLLVRATATRTLDPRWWTVLVPLVLGGVLIGLSWRIVTAGVIGANIGAGLVVLAGGPVLLVLLVAAMAQAFRVRRRQRMMG</sequence>
<protein>
    <submittedName>
        <fullName evidence="2">Uncharacterized protein</fullName>
    </submittedName>
</protein>
<dbReference type="EMBL" id="SAIY01000013">
    <property type="protein sequence ID" value="NGM16194.1"/>
    <property type="molecule type" value="Genomic_DNA"/>
</dbReference>
<keyword evidence="1" id="KW-0472">Membrane</keyword>
<keyword evidence="3" id="KW-1185">Reference proteome</keyword>
<evidence type="ECO:0000256" key="1">
    <source>
        <dbReference type="SAM" id="Phobius"/>
    </source>
</evidence>
<comment type="caution">
    <text evidence="2">The sequence shown here is derived from an EMBL/GenBank/DDBJ whole genome shotgun (WGS) entry which is preliminary data.</text>
</comment>
<feature type="transmembrane region" description="Helical" evidence="1">
    <location>
        <begin position="28"/>
        <end position="49"/>
    </location>
</feature>
<keyword evidence="1" id="KW-1133">Transmembrane helix</keyword>
<accession>A0A6M1LDN9</accession>
<gene>
    <name evidence="2" type="ORF">ENC19_27985</name>
</gene>
<reference evidence="2 3" key="1">
    <citation type="submission" date="2020-02" db="EMBL/GenBank/DDBJ databases">
        <title>Draft Genome Sequence of Verrucosispora sp. Strain CWR15, Isolated from Gulf of Mexico Sponge.</title>
        <authorList>
            <person name="Kennedy S.J."/>
            <person name="Cella E."/>
            <person name="Azarian T."/>
            <person name="Baker B.J."/>
            <person name="Shaw L.N."/>
        </authorList>
    </citation>
    <scope>NUCLEOTIDE SEQUENCE [LARGE SCALE GENOMIC DNA]</scope>
    <source>
        <strain evidence="2 3">CWR15</strain>
    </source>
</reference>
<dbReference type="AlphaFoldDB" id="A0A6M1LDN9"/>
<feature type="transmembrane region" description="Helical" evidence="1">
    <location>
        <begin position="141"/>
        <end position="166"/>
    </location>
</feature>
<name>A0A6M1LDN9_9ACTN</name>
<feature type="transmembrane region" description="Helical" evidence="1">
    <location>
        <begin position="82"/>
        <end position="99"/>
    </location>
</feature>
<organism evidence="2 3">
    <name type="scientific">Verrucosispora sioxanthis</name>
    <dbReference type="NCBI Taxonomy" id="2499994"/>
    <lineage>
        <taxon>Bacteria</taxon>
        <taxon>Bacillati</taxon>
        <taxon>Actinomycetota</taxon>
        <taxon>Actinomycetes</taxon>
        <taxon>Micromonosporales</taxon>
        <taxon>Micromonosporaceae</taxon>
        <taxon>Micromonospora</taxon>
    </lineage>
</organism>
<evidence type="ECO:0000313" key="2">
    <source>
        <dbReference type="EMBL" id="NGM16194.1"/>
    </source>
</evidence>
<dbReference type="Proteomes" id="UP000478148">
    <property type="component" value="Unassembled WGS sequence"/>
</dbReference>
<dbReference type="RefSeq" id="WP_164450046.1">
    <property type="nucleotide sequence ID" value="NZ_SAIY01000013.1"/>
</dbReference>
<evidence type="ECO:0000313" key="3">
    <source>
        <dbReference type="Proteomes" id="UP000478148"/>
    </source>
</evidence>